<dbReference type="AlphaFoldDB" id="A0A917HTN9"/>
<comment type="caution">
    <text evidence="3">The sequence shown here is derived from an EMBL/GenBank/DDBJ whole genome shotgun (WGS) entry which is preliminary data.</text>
</comment>
<dbReference type="NCBIfam" id="NF037970">
    <property type="entry name" value="vanZ_1"/>
    <property type="match status" value="1"/>
</dbReference>
<evidence type="ECO:0000256" key="1">
    <source>
        <dbReference type="SAM" id="Phobius"/>
    </source>
</evidence>
<reference evidence="3 4" key="1">
    <citation type="journal article" date="2014" name="Int. J. Syst. Evol. Microbiol.">
        <title>Complete genome sequence of Corynebacterium casei LMG S-19264T (=DSM 44701T), isolated from a smear-ripened cheese.</title>
        <authorList>
            <consortium name="US DOE Joint Genome Institute (JGI-PGF)"/>
            <person name="Walter F."/>
            <person name="Albersmeier A."/>
            <person name="Kalinowski J."/>
            <person name="Ruckert C."/>
        </authorList>
    </citation>
    <scope>NUCLEOTIDE SEQUENCE [LARGE SCALE GENOMIC DNA]</scope>
    <source>
        <strain evidence="3 4">CGMCC 1.15286</strain>
    </source>
</reference>
<feature type="transmembrane region" description="Helical" evidence="1">
    <location>
        <begin position="55"/>
        <end position="72"/>
    </location>
</feature>
<keyword evidence="1" id="KW-0472">Membrane</keyword>
<dbReference type="EMBL" id="BMHY01000022">
    <property type="protein sequence ID" value="GGG89660.1"/>
    <property type="molecule type" value="Genomic_DNA"/>
</dbReference>
<protein>
    <recommendedName>
        <fullName evidence="2">VanZ-like domain-containing protein</fullName>
    </recommendedName>
</protein>
<feature type="domain" description="VanZ-like" evidence="2">
    <location>
        <begin position="17"/>
        <end position="129"/>
    </location>
</feature>
<evidence type="ECO:0000259" key="2">
    <source>
        <dbReference type="Pfam" id="PF04892"/>
    </source>
</evidence>
<sequence>MKQTGRTRLVGVLRFIPAVIWMAVIFTLSSRTGNEVGTLLPFFQQFFPSMESFDWGHYVSYFVLAAAIDFGIGKRADRLVWKIAIVLLCGLYGVTDEYHQSFVDGRTPDIMDIRNDMIGAAVWVLLISIRPLRKLWRKF</sequence>
<feature type="transmembrane region" description="Helical" evidence="1">
    <location>
        <begin position="115"/>
        <end position="132"/>
    </location>
</feature>
<dbReference type="RefSeq" id="WP_188892942.1">
    <property type="nucleotide sequence ID" value="NZ_BMHY01000022.1"/>
</dbReference>
<evidence type="ECO:0000313" key="3">
    <source>
        <dbReference type="EMBL" id="GGG89660.1"/>
    </source>
</evidence>
<keyword evidence="4" id="KW-1185">Reference proteome</keyword>
<keyword evidence="1" id="KW-1133">Transmembrane helix</keyword>
<dbReference type="Pfam" id="PF04892">
    <property type="entry name" value="VanZ"/>
    <property type="match status" value="1"/>
</dbReference>
<feature type="transmembrane region" description="Helical" evidence="1">
    <location>
        <begin position="79"/>
        <end position="95"/>
    </location>
</feature>
<feature type="transmembrane region" description="Helical" evidence="1">
    <location>
        <begin position="12"/>
        <end position="30"/>
    </location>
</feature>
<keyword evidence="1" id="KW-0812">Transmembrane</keyword>
<gene>
    <name evidence="3" type="ORF">GCM10010918_55560</name>
</gene>
<evidence type="ECO:0000313" key="4">
    <source>
        <dbReference type="Proteomes" id="UP000600247"/>
    </source>
</evidence>
<organism evidence="3 4">
    <name type="scientific">Paenibacillus radicis</name>
    <name type="common">ex Gao et al. 2016</name>
    <dbReference type="NCBI Taxonomy" id="1737354"/>
    <lineage>
        <taxon>Bacteria</taxon>
        <taxon>Bacillati</taxon>
        <taxon>Bacillota</taxon>
        <taxon>Bacilli</taxon>
        <taxon>Bacillales</taxon>
        <taxon>Paenibacillaceae</taxon>
        <taxon>Paenibacillus</taxon>
    </lineage>
</organism>
<proteinExistence type="predicted"/>
<accession>A0A917HTN9</accession>
<dbReference type="InterPro" id="IPR006976">
    <property type="entry name" value="VanZ-like"/>
</dbReference>
<name>A0A917HTN9_9BACL</name>
<dbReference type="Proteomes" id="UP000600247">
    <property type="component" value="Unassembled WGS sequence"/>
</dbReference>